<dbReference type="InterPro" id="IPR006683">
    <property type="entry name" value="Thioestr_dom"/>
</dbReference>
<name>A0A0N0RFU5_9CHLR</name>
<evidence type="ECO:0000313" key="5">
    <source>
        <dbReference type="EMBL" id="GAP64334.1"/>
    </source>
</evidence>
<evidence type="ECO:0000313" key="7">
    <source>
        <dbReference type="Proteomes" id="UP000037784"/>
    </source>
</evidence>
<dbReference type="RefSeq" id="WP_054494032.1">
    <property type="nucleotide sequence ID" value="NZ_BBZA01000243.1"/>
</dbReference>
<comment type="similarity">
    <text evidence="1">Belongs to the acyl coenzyme A hydrolase family.</text>
</comment>
<reference evidence="6 8" key="2">
    <citation type="submission" date="2015-07" db="EMBL/GenBank/DDBJ databases">
        <title>Whole genome sequence of Ardenticatena maritima DSM 23922.</title>
        <authorList>
            <person name="Hemp J."/>
            <person name="Ward L.M."/>
            <person name="Pace L.A."/>
            <person name="Fischer W.W."/>
        </authorList>
    </citation>
    <scope>NUCLEOTIDE SEQUENCE [LARGE SCALE GENOMIC DNA]</scope>
    <source>
        <strain evidence="6 8">110S</strain>
    </source>
</reference>
<dbReference type="FunCoup" id="A0A0N0RFU5">
    <property type="interactions" value="63"/>
</dbReference>
<evidence type="ECO:0000256" key="1">
    <source>
        <dbReference type="ARBA" id="ARBA00010458"/>
    </source>
</evidence>
<proteinExistence type="inferred from homology"/>
<dbReference type="Proteomes" id="UP000050502">
    <property type="component" value="Unassembled WGS sequence"/>
</dbReference>
<dbReference type="AlphaFoldDB" id="A0A0N0RFU5"/>
<comment type="caution">
    <text evidence="5">The sequence shown here is derived from an EMBL/GenBank/DDBJ whole genome shotgun (WGS) entry which is preliminary data.</text>
</comment>
<evidence type="ECO:0000259" key="4">
    <source>
        <dbReference type="PROSITE" id="PS51770"/>
    </source>
</evidence>
<evidence type="ECO:0000313" key="6">
    <source>
        <dbReference type="EMBL" id="KPL88210.1"/>
    </source>
</evidence>
<dbReference type="Pfam" id="PF03061">
    <property type="entry name" value="4HBT"/>
    <property type="match status" value="1"/>
</dbReference>
<dbReference type="GO" id="GO:0005829">
    <property type="term" value="C:cytosol"/>
    <property type="evidence" value="ECO:0007669"/>
    <property type="project" value="TreeGrafter"/>
</dbReference>
<dbReference type="Proteomes" id="UP000037784">
    <property type="component" value="Unassembled WGS sequence"/>
</dbReference>
<protein>
    <submittedName>
        <fullName evidence="6">Thioesterase</fullName>
    </submittedName>
</protein>
<dbReference type="InterPro" id="IPR040170">
    <property type="entry name" value="Cytosol_ACT"/>
</dbReference>
<dbReference type="SUPFAM" id="SSF54637">
    <property type="entry name" value="Thioesterase/thiol ester dehydrase-isomerase"/>
    <property type="match status" value="1"/>
</dbReference>
<dbReference type="PANTHER" id="PTHR11049">
    <property type="entry name" value="ACYL COENZYME A THIOESTER HYDROLASE"/>
    <property type="match status" value="1"/>
</dbReference>
<dbReference type="EMBL" id="LGKN01000004">
    <property type="protein sequence ID" value="KPL88210.1"/>
    <property type="molecule type" value="Genomic_DNA"/>
</dbReference>
<dbReference type="PROSITE" id="PS51770">
    <property type="entry name" value="HOTDOG_ACOT"/>
    <property type="match status" value="1"/>
</dbReference>
<evidence type="ECO:0000256" key="2">
    <source>
        <dbReference type="ARBA" id="ARBA00022801"/>
    </source>
</evidence>
<organism evidence="5 7">
    <name type="scientific">Ardenticatena maritima</name>
    <dbReference type="NCBI Taxonomy" id="872965"/>
    <lineage>
        <taxon>Bacteria</taxon>
        <taxon>Bacillati</taxon>
        <taxon>Chloroflexota</taxon>
        <taxon>Ardenticatenia</taxon>
        <taxon>Ardenticatenales</taxon>
        <taxon>Ardenticatenaceae</taxon>
        <taxon>Ardenticatena</taxon>
    </lineage>
</organism>
<keyword evidence="7" id="KW-1185">Reference proteome</keyword>
<accession>A0A0N0RFU5</accession>
<dbReference type="EMBL" id="BBZA01000243">
    <property type="protein sequence ID" value="GAP64334.1"/>
    <property type="molecule type" value="Genomic_DNA"/>
</dbReference>
<gene>
    <name evidence="5" type="ORF">ARMA_2757</name>
    <name evidence="6" type="ORF">SE16_04935</name>
</gene>
<dbReference type="InterPro" id="IPR029069">
    <property type="entry name" value="HotDog_dom_sf"/>
</dbReference>
<evidence type="ECO:0000256" key="3">
    <source>
        <dbReference type="PROSITE-ProRule" id="PRU01106"/>
    </source>
</evidence>
<dbReference type="InParanoid" id="A0A0N0RFU5"/>
<feature type="domain" description="HotDog ACOT-type" evidence="4">
    <location>
        <begin position="10"/>
        <end position="122"/>
    </location>
</feature>
<dbReference type="OrthoDB" id="9791628at2"/>
<keyword evidence="2 3" id="KW-0378">Hydrolase</keyword>
<dbReference type="GO" id="GO:0052816">
    <property type="term" value="F:long-chain fatty acyl-CoA hydrolase activity"/>
    <property type="evidence" value="ECO:0007669"/>
    <property type="project" value="TreeGrafter"/>
</dbReference>
<dbReference type="InterPro" id="IPR033120">
    <property type="entry name" value="HOTDOG_ACOT"/>
</dbReference>
<dbReference type="PANTHER" id="PTHR11049:SF16">
    <property type="entry name" value="PROTEIN VDLD"/>
    <property type="match status" value="1"/>
</dbReference>
<reference evidence="7" key="3">
    <citation type="submission" date="2015-08" db="EMBL/GenBank/DDBJ databases">
        <title>Draft Genome Sequence of a Heterotrophic Facultative Anaerobic Bacterium Ardenticatena maritima Strain 110S.</title>
        <authorList>
            <person name="Kawaichi S."/>
            <person name="Yoshida T."/>
            <person name="Sako Y."/>
            <person name="Nakamura R."/>
        </authorList>
    </citation>
    <scope>NUCLEOTIDE SEQUENCE [LARGE SCALE GENOMIC DNA]</scope>
    <source>
        <strain evidence="7">110S</strain>
    </source>
</reference>
<evidence type="ECO:0000313" key="8">
    <source>
        <dbReference type="Proteomes" id="UP000050502"/>
    </source>
</evidence>
<dbReference type="GO" id="GO:0006637">
    <property type="term" value="P:acyl-CoA metabolic process"/>
    <property type="evidence" value="ECO:0007669"/>
    <property type="project" value="TreeGrafter"/>
</dbReference>
<dbReference type="CDD" id="cd03442">
    <property type="entry name" value="BFIT_BACH"/>
    <property type="match status" value="1"/>
</dbReference>
<dbReference type="Gene3D" id="3.10.129.10">
    <property type="entry name" value="Hotdog Thioesterase"/>
    <property type="match status" value="1"/>
</dbReference>
<sequence>MDDLKPKPASASELTISRLMNPEHANPVGIIHGGEVLKMVDEAGGIVGMRHARRPVVTVRLDSMTFLQPIYVGNLVRVHARVNWTGHTSMEIGMRVEAEDPITGRIVHTNSAYAVYVALDEDGRPAPIPPLLLETDDDRRRWQEAEERQRMRLAQRKQAQTS</sequence>
<reference evidence="5 7" key="1">
    <citation type="journal article" date="2015" name="Genome Announc.">
        <title>Draft Genome Sequence of a Heterotrophic Facultative Anaerobic Thermophilic Bacterium, Ardenticatena maritima Strain 110ST.</title>
        <authorList>
            <person name="Kawaichi S."/>
            <person name="Yoshida T."/>
            <person name="Sako Y."/>
            <person name="Nakamura R."/>
        </authorList>
    </citation>
    <scope>NUCLEOTIDE SEQUENCE [LARGE SCALE GENOMIC DNA]</scope>
    <source>
        <strain evidence="5 7">110S</strain>
    </source>
</reference>
<dbReference type="STRING" id="872965.SE16_04935"/>